<keyword evidence="4" id="KW-1185">Reference proteome</keyword>
<proteinExistence type="predicted"/>
<organism evidence="3 4">
    <name type="scientific">Hydrogenophaga electricum</name>
    <dbReference type="NCBI Taxonomy" id="1230953"/>
    <lineage>
        <taxon>Bacteria</taxon>
        <taxon>Pseudomonadati</taxon>
        <taxon>Pseudomonadota</taxon>
        <taxon>Betaproteobacteria</taxon>
        <taxon>Burkholderiales</taxon>
        <taxon>Comamonadaceae</taxon>
        <taxon>Hydrogenophaga</taxon>
    </lineage>
</organism>
<keyword evidence="2" id="KW-0732">Signal</keyword>
<feature type="region of interest" description="Disordered" evidence="1">
    <location>
        <begin position="33"/>
        <end position="56"/>
    </location>
</feature>
<dbReference type="EMBL" id="BSPB01000009">
    <property type="protein sequence ID" value="GLS14104.1"/>
    <property type="molecule type" value="Genomic_DNA"/>
</dbReference>
<feature type="compositionally biased region" description="Low complexity" evidence="1">
    <location>
        <begin position="33"/>
        <end position="47"/>
    </location>
</feature>
<comment type="caution">
    <text evidence="3">The sequence shown here is derived from an EMBL/GenBank/DDBJ whole genome shotgun (WGS) entry which is preliminary data.</text>
</comment>
<evidence type="ECO:0000256" key="2">
    <source>
        <dbReference type="SAM" id="SignalP"/>
    </source>
</evidence>
<feature type="signal peptide" evidence="2">
    <location>
        <begin position="1"/>
        <end position="33"/>
    </location>
</feature>
<gene>
    <name evidence="3" type="ORF">GCM10007935_15350</name>
</gene>
<sequence length="233" mass="25788">MHEFPVMVRSRAWRLLGTLCLWGALMACQPTHSAGPAPGTASATGAAKNDKSAQEHLWRVNPSPQEGFEVVFELHDAPGPFADFGGYAHYQSFNCNFVTSEWAGTRSQPTKSIPLTAEQIDATHYRATFYRDGLLDEDYYGKGVCHWELIGVTAGFKATGSEEDTAYAFELAKGAWQDGGKDKQYYWKGRYPRVKRVAPDIPAGAYGVRKLDQLRPGFRENVFSITADVTAKP</sequence>
<accession>A0ABQ6C2Y4</accession>
<name>A0ABQ6C2Y4_9BURK</name>
<reference evidence="4" key="1">
    <citation type="journal article" date="2019" name="Int. J. Syst. Evol. Microbiol.">
        <title>The Global Catalogue of Microorganisms (GCM) 10K type strain sequencing project: providing services to taxonomists for standard genome sequencing and annotation.</title>
        <authorList>
            <consortium name="The Broad Institute Genomics Platform"/>
            <consortium name="The Broad Institute Genome Sequencing Center for Infectious Disease"/>
            <person name="Wu L."/>
            <person name="Ma J."/>
        </authorList>
    </citation>
    <scope>NUCLEOTIDE SEQUENCE [LARGE SCALE GENOMIC DNA]</scope>
    <source>
        <strain evidence="4">NBRC 109341</strain>
    </source>
</reference>
<dbReference type="Proteomes" id="UP001156903">
    <property type="component" value="Unassembled WGS sequence"/>
</dbReference>
<protein>
    <submittedName>
        <fullName evidence="3">Uncharacterized protein</fullName>
    </submittedName>
</protein>
<evidence type="ECO:0000313" key="4">
    <source>
        <dbReference type="Proteomes" id="UP001156903"/>
    </source>
</evidence>
<evidence type="ECO:0000313" key="3">
    <source>
        <dbReference type="EMBL" id="GLS14104.1"/>
    </source>
</evidence>
<feature type="chain" id="PRO_5046303042" evidence="2">
    <location>
        <begin position="34"/>
        <end position="233"/>
    </location>
</feature>
<dbReference type="RefSeq" id="WP_284307308.1">
    <property type="nucleotide sequence ID" value="NZ_BSPB01000009.1"/>
</dbReference>
<evidence type="ECO:0000256" key="1">
    <source>
        <dbReference type="SAM" id="MobiDB-lite"/>
    </source>
</evidence>